<keyword evidence="4 12" id="KW-0493">Microtubule</keyword>
<keyword evidence="5 11" id="KW-0547">Nucleotide-binding</keyword>
<keyword evidence="10" id="KW-0539">Nucleus</keyword>
<evidence type="ECO:0000256" key="4">
    <source>
        <dbReference type="ARBA" id="ARBA00022701"/>
    </source>
</evidence>
<evidence type="ECO:0000313" key="16">
    <source>
        <dbReference type="RefSeq" id="XP_023573912.1"/>
    </source>
</evidence>
<dbReference type="InterPro" id="IPR036961">
    <property type="entry name" value="Kinesin_motor_dom_sf"/>
</dbReference>
<dbReference type="GO" id="GO:0005819">
    <property type="term" value="C:spindle"/>
    <property type="evidence" value="ECO:0007669"/>
    <property type="project" value="UniProtKB-ARBA"/>
</dbReference>
<evidence type="ECO:0000256" key="6">
    <source>
        <dbReference type="ARBA" id="ARBA00022840"/>
    </source>
</evidence>
<dbReference type="PANTHER" id="PTHR47968:SF71">
    <property type="entry name" value="KINESIN-LIKE PROTEIN"/>
    <property type="match status" value="1"/>
</dbReference>
<keyword evidence="15" id="KW-1185">Reference proteome</keyword>
<feature type="domain" description="Kinesin motor" evidence="14">
    <location>
        <begin position="9"/>
        <end position="353"/>
    </location>
</feature>
<evidence type="ECO:0000256" key="3">
    <source>
        <dbReference type="ARBA" id="ARBA00022490"/>
    </source>
</evidence>
<evidence type="ECO:0000256" key="7">
    <source>
        <dbReference type="ARBA" id="ARBA00023054"/>
    </source>
</evidence>
<dbReference type="PRINTS" id="PR00380">
    <property type="entry name" value="KINESINHEAVY"/>
</dbReference>
<dbReference type="OrthoDB" id="3176171at2759"/>
<evidence type="ECO:0000313" key="15">
    <source>
        <dbReference type="Proteomes" id="UP000515203"/>
    </source>
</evidence>
<dbReference type="AlphaFoldDB" id="A0A6P6EP94"/>
<dbReference type="InParanoid" id="A0A6P6EP94"/>
<dbReference type="InterPro" id="IPR019821">
    <property type="entry name" value="Kinesin_motor_CS"/>
</dbReference>
<evidence type="ECO:0000256" key="12">
    <source>
        <dbReference type="RuleBase" id="RU000394"/>
    </source>
</evidence>
<dbReference type="Gene3D" id="3.40.850.10">
    <property type="entry name" value="Kinesin motor domain"/>
    <property type="match status" value="1"/>
</dbReference>
<evidence type="ECO:0000256" key="5">
    <source>
        <dbReference type="ARBA" id="ARBA00022741"/>
    </source>
</evidence>
<reference evidence="16" key="1">
    <citation type="submission" date="2025-08" db="UniProtKB">
        <authorList>
            <consortium name="RefSeq"/>
        </authorList>
    </citation>
    <scope>IDENTIFICATION</scope>
</reference>
<evidence type="ECO:0000256" key="9">
    <source>
        <dbReference type="ARBA" id="ARBA00023212"/>
    </source>
</evidence>
<dbReference type="GO" id="GO:0003777">
    <property type="term" value="F:microtubule motor activity"/>
    <property type="evidence" value="ECO:0007669"/>
    <property type="project" value="InterPro"/>
</dbReference>
<evidence type="ECO:0000256" key="10">
    <source>
        <dbReference type="ARBA" id="ARBA00023242"/>
    </source>
</evidence>
<dbReference type="GO" id="GO:0005634">
    <property type="term" value="C:nucleus"/>
    <property type="evidence" value="ECO:0007669"/>
    <property type="project" value="UniProtKB-SubCell"/>
</dbReference>
<dbReference type="CTD" id="146909"/>
<evidence type="ECO:0000256" key="1">
    <source>
        <dbReference type="ARBA" id="ARBA00004123"/>
    </source>
</evidence>
<feature type="region of interest" description="Disordered" evidence="13">
    <location>
        <begin position="553"/>
        <end position="607"/>
    </location>
</feature>
<dbReference type="GO" id="GO:0005524">
    <property type="term" value="F:ATP binding"/>
    <property type="evidence" value="ECO:0007669"/>
    <property type="project" value="UniProtKB-UniRule"/>
</dbReference>
<evidence type="ECO:0000256" key="11">
    <source>
        <dbReference type="PROSITE-ProRule" id="PRU00283"/>
    </source>
</evidence>
<dbReference type="Pfam" id="PF00225">
    <property type="entry name" value="Kinesin"/>
    <property type="match status" value="1"/>
</dbReference>
<dbReference type="InterPro" id="IPR027640">
    <property type="entry name" value="Kinesin-like_fam"/>
</dbReference>
<name>A0A6P6EP94_OCTDE</name>
<proteinExistence type="inferred from homology"/>
<dbReference type="GeneID" id="101590475"/>
<dbReference type="SMART" id="SM00129">
    <property type="entry name" value="KISc"/>
    <property type="match status" value="1"/>
</dbReference>
<evidence type="ECO:0000256" key="13">
    <source>
        <dbReference type="SAM" id="MobiDB-lite"/>
    </source>
</evidence>
<keyword evidence="3" id="KW-0963">Cytoplasm</keyword>
<dbReference type="SUPFAM" id="SSF52540">
    <property type="entry name" value="P-loop containing nucleoside triphosphate hydrolases"/>
    <property type="match status" value="1"/>
</dbReference>
<keyword evidence="7" id="KW-0175">Coiled coil</keyword>
<organism evidence="15 16">
    <name type="scientific">Octodon degus</name>
    <name type="common">Degu</name>
    <name type="synonym">Sciurus degus</name>
    <dbReference type="NCBI Taxonomy" id="10160"/>
    <lineage>
        <taxon>Eukaryota</taxon>
        <taxon>Metazoa</taxon>
        <taxon>Chordata</taxon>
        <taxon>Craniata</taxon>
        <taxon>Vertebrata</taxon>
        <taxon>Euteleostomi</taxon>
        <taxon>Mammalia</taxon>
        <taxon>Eutheria</taxon>
        <taxon>Euarchontoglires</taxon>
        <taxon>Glires</taxon>
        <taxon>Rodentia</taxon>
        <taxon>Hystricomorpha</taxon>
        <taxon>Octodontidae</taxon>
        <taxon>Octodon</taxon>
    </lineage>
</organism>
<accession>A0A6P6EP94</accession>
<dbReference type="RefSeq" id="XP_023573912.1">
    <property type="nucleotide sequence ID" value="XM_023718144.1"/>
</dbReference>
<sequence>MVTAAEDSTVRVVVRVRPPTPRELEGQRPPVLQVVDDRVLVFDPEELAEGPPAPKWGSAHSGPKRKNKDLTFIFDQVFGEGATQQDVFQHTTHGLLDSFLQGYNCSVFAYGATGAGKTHTMLGQRGDPGIMYLTTMELYRRLEALQEEKQFEVLVSYLEVYNEQIHDLLEPKGPLNIREDSDKSVVVQGLSFHQPASAEQLLEMLSRGNRSRTQHPTDANATSSRSHAIFQIFVRQQDRVLGPTQAFQVAKMSLIDLAGSERASSTHARGERLREGANINRSLLALISVLNALADAKGRRAHVPYRDSKLTRLLKDSLGGNCRTVMIANVSPAGLAYEDTYNTLKYADRAKEIRLSLKSNVVTLDCHVSRYATMCQQLQAEVVSLRRKLQELEARAPAPLHSLSLPGQPCTPECGTLGDQSPGAEAQELPALEGSSAGLSQDGGGAEVPGLVPELIRRRSVSRERHGLLALRVLRLAQQQYVLLQAADLLTPDLTMELETLQQLVQEAASDSRVQSCRTPGVAQELYPELRSPGHCGPMTRTMARRQSSLMHNLGVPLGSDSTPVPVSQQPTEKKRRRPSPSEPDSPLAAGQEAKRQRQSSLPCPRPGWLPEPCTSIGAQAPTTCHSLRPCPATVVKCRHRRAPLGPSALQNCSTPLVPPILDLNTTIDLSEELPSTLSFEEFAPQEQPRLGQAFLARPAALFTARGPKPTSSLPRATACRRKRCPASSSIPQGRSRIARLPSSALKRPTGLFAIPEPPSRLKTQEKLAGVGRLLPAEGCIAQVS</sequence>
<dbReference type="PROSITE" id="PS50067">
    <property type="entry name" value="KINESIN_MOTOR_2"/>
    <property type="match status" value="1"/>
</dbReference>
<evidence type="ECO:0000259" key="14">
    <source>
        <dbReference type="PROSITE" id="PS50067"/>
    </source>
</evidence>
<protein>
    <recommendedName>
        <fullName evidence="12">Kinesin-like protein</fullName>
    </recommendedName>
</protein>
<evidence type="ECO:0000256" key="2">
    <source>
        <dbReference type="ARBA" id="ARBA00004245"/>
    </source>
</evidence>
<dbReference type="Proteomes" id="UP000515203">
    <property type="component" value="Unplaced"/>
</dbReference>
<keyword evidence="8 11" id="KW-0505">Motor protein</keyword>
<keyword evidence="9" id="KW-0206">Cytoskeleton</keyword>
<gene>
    <name evidence="16" type="primary">Kif18b</name>
</gene>
<dbReference type="FunFam" id="3.40.850.10:FF:000027">
    <property type="entry name" value="Kinesin-like protein"/>
    <property type="match status" value="1"/>
</dbReference>
<dbReference type="GO" id="GO:0000278">
    <property type="term" value="P:mitotic cell cycle"/>
    <property type="evidence" value="ECO:0007669"/>
    <property type="project" value="UniProtKB-ARBA"/>
</dbReference>
<dbReference type="InterPro" id="IPR001752">
    <property type="entry name" value="Kinesin_motor_dom"/>
</dbReference>
<feature type="binding site" evidence="11">
    <location>
        <begin position="111"/>
        <end position="118"/>
    </location>
    <ligand>
        <name>ATP</name>
        <dbReference type="ChEBI" id="CHEBI:30616"/>
    </ligand>
</feature>
<keyword evidence="6 11" id="KW-0067">ATP-binding</keyword>
<evidence type="ECO:0000256" key="8">
    <source>
        <dbReference type="ARBA" id="ARBA00023175"/>
    </source>
</evidence>
<dbReference type="GO" id="GO:0007018">
    <property type="term" value="P:microtubule-based movement"/>
    <property type="evidence" value="ECO:0007669"/>
    <property type="project" value="InterPro"/>
</dbReference>
<feature type="compositionally biased region" description="Polar residues" evidence="13">
    <location>
        <begin position="560"/>
        <end position="571"/>
    </location>
</feature>
<comment type="subcellular location">
    <subcellularLocation>
        <location evidence="2">Cytoplasm</location>
        <location evidence="2">Cytoskeleton</location>
    </subcellularLocation>
    <subcellularLocation>
        <location evidence="1">Nucleus</location>
    </subcellularLocation>
</comment>
<dbReference type="GO" id="GO:0005874">
    <property type="term" value="C:microtubule"/>
    <property type="evidence" value="ECO:0007669"/>
    <property type="project" value="UniProtKB-KW"/>
</dbReference>
<dbReference type="GO" id="GO:0008017">
    <property type="term" value="F:microtubule binding"/>
    <property type="evidence" value="ECO:0007669"/>
    <property type="project" value="InterPro"/>
</dbReference>
<dbReference type="CDD" id="cd01370">
    <property type="entry name" value="KISc_KIP3_like"/>
    <property type="match status" value="1"/>
</dbReference>
<dbReference type="InterPro" id="IPR027417">
    <property type="entry name" value="P-loop_NTPase"/>
</dbReference>
<dbReference type="FunCoup" id="A0A6P6EP94">
    <property type="interactions" value="323"/>
</dbReference>
<dbReference type="PROSITE" id="PS00411">
    <property type="entry name" value="KINESIN_MOTOR_1"/>
    <property type="match status" value="1"/>
</dbReference>
<comment type="similarity">
    <text evidence="11 12">Belongs to the TRAFAC class myosin-kinesin ATPase superfamily. Kinesin family.</text>
</comment>
<feature type="region of interest" description="Disordered" evidence="13">
    <location>
        <begin position="400"/>
        <end position="423"/>
    </location>
</feature>
<dbReference type="PANTHER" id="PTHR47968">
    <property type="entry name" value="CENTROMERE PROTEIN E"/>
    <property type="match status" value="1"/>
</dbReference>